<dbReference type="AlphaFoldDB" id="A0A0J8RT25"/>
<evidence type="ECO:0000313" key="12">
    <source>
        <dbReference type="EMBL" id="KMU87716.1"/>
    </source>
</evidence>
<evidence type="ECO:0000256" key="9">
    <source>
        <dbReference type="ARBA" id="ARBA00025382"/>
    </source>
</evidence>
<evidence type="ECO:0000256" key="2">
    <source>
        <dbReference type="ARBA" id="ARBA00009975"/>
    </source>
</evidence>
<keyword evidence="6" id="KW-0521">NADP</keyword>
<dbReference type="SUPFAM" id="SSF51735">
    <property type="entry name" value="NAD(P)-binding Rossmann-fold domains"/>
    <property type="match status" value="1"/>
</dbReference>
<dbReference type="HAMAP" id="MF_00966">
    <property type="entry name" value="G6PD"/>
    <property type="match status" value="1"/>
</dbReference>
<evidence type="ECO:0000256" key="5">
    <source>
        <dbReference type="ARBA" id="ARBA00022526"/>
    </source>
</evidence>
<evidence type="ECO:0000256" key="8">
    <source>
        <dbReference type="ARBA" id="ARBA00023277"/>
    </source>
</evidence>
<evidence type="ECO:0000313" key="13">
    <source>
        <dbReference type="Proteomes" id="UP000054563"/>
    </source>
</evidence>
<evidence type="ECO:0000256" key="4">
    <source>
        <dbReference type="ARBA" id="ARBA00020444"/>
    </source>
</evidence>
<dbReference type="FunFam" id="3.30.360.10:FF:000015">
    <property type="entry name" value="Glucose-6-phosphate 1-dehydrogenase"/>
    <property type="match status" value="1"/>
</dbReference>
<keyword evidence="8" id="KW-0119">Carbohydrate metabolism</keyword>
<dbReference type="InterPro" id="IPR036291">
    <property type="entry name" value="NAD(P)-bd_dom_sf"/>
</dbReference>
<dbReference type="STRING" id="396776.A0A0J8RT25"/>
<evidence type="ECO:0000256" key="10">
    <source>
        <dbReference type="ARBA" id="ARBA00048749"/>
    </source>
</evidence>
<dbReference type="PRINTS" id="PR00079">
    <property type="entry name" value="G6PDHDRGNASE"/>
</dbReference>
<name>A0A0J8RT25_COCIT</name>
<dbReference type="PIRSF" id="PIRSF000110">
    <property type="entry name" value="G6PD"/>
    <property type="match status" value="1"/>
</dbReference>
<keyword evidence="5" id="KW-0313">Glucose metabolism</keyword>
<keyword evidence="7" id="KW-0560">Oxidoreductase</keyword>
<dbReference type="InterPro" id="IPR001282">
    <property type="entry name" value="G6P_DH"/>
</dbReference>
<dbReference type="InterPro" id="IPR022675">
    <property type="entry name" value="G6P_DH_C"/>
</dbReference>
<gene>
    <name evidence="12" type="ORF">CIHG_05483</name>
</gene>
<dbReference type="PANTHER" id="PTHR23429:SF0">
    <property type="entry name" value="GLUCOSE-6-PHOSPHATE 1-DEHYDROGENASE"/>
    <property type="match status" value="1"/>
</dbReference>
<evidence type="ECO:0000256" key="1">
    <source>
        <dbReference type="ARBA" id="ARBA00004937"/>
    </source>
</evidence>
<organism evidence="12 13">
    <name type="scientific">Coccidioides immitis H538.4</name>
    <dbReference type="NCBI Taxonomy" id="396776"/>
    <lineage>
        <taxon>Eukaryota</taxon>
        <taxon>Fungi</taxon>
        <taxon>Dikarya</taxon>
        <taxon>Ascomycota</taxon>
        <taxon>Pezizomycotina</taxon>
        <taxon>Eurotiomycetes</taxon>
        <taxon>Eurotiomycetidae</taxon>
        <taxon>Onygenales</taxon>
        <taxon>Onygenaceae</taxon>
        <taxon>Coccidioides</taxon>
    </lineage>
</organism>
<comment type="catalytic activity">
    <reaction evidence="10">
        <text>D-glucose 6-phosphate + NADP(+) = 6-phospho-D-glucono-1,5-lactone + NADPH + H(+)</text>
        <dbReference type="Rhea" id="RHEA:15841"/>
        <dbReference type="ChEBI" id="CHEBI:15378"/>
        <dbReference type="ChEBI" id="CHEBI:57783"/>
        <dbReference type="ChEBI" id="CHEBI:57955"/>
        <dbReference type="ChEBI" id="CHEBI:58349"/>
        <dbReference type="ChEBI" id="CHEBI:61548"/>
        <dbReference type="EC" id="1.1.1.49"/>
    </reaction>
</comment>
<dbReference type="OrthoDB" id="60984at2759"/>
<protein>
    <recommendedName>
        <fullName evidence="4">Glucose-6-phosphate 1-dehydrogenase</fullName>
        <ecNumber evidence="3">1.1.1.49</ecNumber>
    </recommendedName>
</protein>
<evidence type="ECO:0000256" key="7">
    <source>
        <dbReference type="ARBA" id="ARBA00023002"/>
    </source>
</evidence>
<dbReference type="Gene3D" id="3.30.360.10">
    <property type="entry name" value="Dihydrodipicolinate Reductase, domain 2"/>
    <property type="match status" value="1"/>
</dbReference>
<dbReference type="GO" id="GO:0050661">
    <property type="term" value="F:NADP binding"/>
    <property type="evidence" value="ECO:0007669"/>
    <property type="project" value="InterPro"/>
</dbReference>
<dbReference type="GO" id="GO:0004345">
    <property type="term" value="F:glucose-6-phosphate dehydrogenase activity"/>
    <property type="evidence" value="ECO:0007669"/>
    <property type="project" value="UniProtKB-EC"/>
</dbReference>
<dbReference type="Pfam" id="PF02781">
    <property type="entry name" value="G6PD_C"/>
    <property type="match status" value="1"/>
</dbReference>
<evidence type="ECO:0000256" key="3">
    <source>
        <dbReference type="ARBA" id="ARBA00013019"/>
    </source>
</evidence>
<dbReference type="UniPathway" id="UPA00115">
    <property type="reaction ID" value="UER00408"/>
</dbReference>
<feature type="domain" description="Glucose-6-phosphate dehydrogenase C-terminal" evidence="11">
    <location>
        <begin position="208"/>
        <end position="481"/>
    </location>
</feature>
<comment type="pathway">
    <text evidence="1">Carbohydrate degradation; pentose phosphate pathway; D-ribulose 5-phosphate from D-glucose 6-phosphate (oxidative stage): step 1/3.</text>
</comment>
<dbReference type="EC" id="1.1.1.49" evidence="3"/>
<dbReference type="FunFam" id="3.40.50.720:FF:000111">
    <property type="entry name" value="Glucose-6-phosphate 1-dehydrogenase"/>
    <property type="match status" value="1"/>
</dbReference>
<sequence>MGSTRILGECLQFSYPGAFAPQPSFPGPWANLPELLAGYIAKELKDDTVIVVLGASGDLAKKKTFPALFGLFRNKFLPKDIKIIGYARTKMDHAEFIKRVRSYIKVPTKEIEEQLASFCELCTYVAGQYDQDDSFIALNKHLEELEKGKTEQNRVFYMALPPSVFVPVSEHLKKNCYPKKGIARIIVEKPFGKDLESSRELQRALQPNWREDEVSITFKEPFGTEGRGGYFDEFGIIRDVMQNHLLQVLTLLAMERPVSFSAEDIRDEKVRVLRGIDPIKPKNVIIGQYGRSLDGTKPSYLEDDTVPKDSRCPTFCAMVAYIKNERWDGVPFILKAGKALNEQKTEIRIQFRDVTSGIFKDIPRNELVIRVQPNESVYIKMNSKLPGLSMQTVETELDLTYRRRFSDLKIPEAYESLILDALKGDHSNFVRDDELDASWRIFTPLLHYLDDNTDIIPMEYPYGSRGPPVLDDFTASFGYKFSDAAGYQWPLTTAPNRL</sequence>
<dbReference type="Proteomes" id="UP000054563">
    <property type="component" value="Unassembled WGS sequence"/>
</dbReference>
<dbReference type="SUPFAM" id="SSF55347">
    <property type="entry name" value="Glyceraldehyde-3-phosphate dehydrogenase-like, C-terminal domain"/>
    <property type="match status" value="1"/>
</dbReference>
<dbReference type="GO" id="GO:0005829">
    <property type="term" value="C:cytosol"/>
    <property type="evidence" value="ECO:0007669"/>
    <property type="project" value="TreeGrafter"/>
</dbReference>
<reference evidence="13" key="1">
    <citation type="journal article" date="2010" name="Genome Res.">
        <title>Population genomic sequencing of Coccidioides fungi reveals recent hybridization and transposon control.</title>
        <authorList>
            <person name="Neafsey D.E."/>
            <person name="Barker B.M."/>
            <person name="Sharpton T.J."/>
            <person name="Stajich J.E."/>
            <person name="Park D.J."/>
            <person name="Whiston E."/>
            <person name="Hung C.-Y."/>
            <person name="McMahan C."/>
            <person name="White J."/>
            <person name="Sykes S."/>
            <person name="Heiman D."/>
            <person name="Young S."/>
            <person name="Zeng Q."/>
            <person name="Abouelleil A."/>
            <person name="Aftuck L."/>
            <person name="Bessette D."/>
            <person name="Brown A."/>
            <person name="FitzGerald M."/>
            <person name="Lui A."/>
            <person name="Macdonald J.P."/>
            <person name="Priest M."/>
            <person name="Orbach M.J."/>
            <person name="Galgiani J.N."/>
            <person name="Kirkland T.N."/>
            <person name="Cole G.T."/>
            <person name="Birren B.W."/>
            <person name="Henn M.R."/>
            <person name="Taylor J.W."/>
            <person name="Rounsley S.D."/>
        </authorList>
    </citation>
    <scope>NUCLEOTIDE SEQUENCE [LARGE SCALE GENOMIC DNA]</scope>
    <source>
        <strain evidence="13">H538.4</strain>
    </source>
</reference>
<dbReference type="eggNOG" id="KOG0563">
    <property type="taxonomic scope" value="Eukaryota"/>
</dbReference>
<dbReference type="PANTHER" id="PTHR23429">
    <property type="entry name" value="GLUCOSE-6-PHOSPHATE 1-DEHYDROGENASE G6PD"/>
    <property type="match status" value="1"/>
</dbReference>
<comment type="function">
    <text evidence="9">Catalyzes the rate-limiting step of the oxidative pentose-phosphate pathway, which represents a route for the dissimilation of carbohydrates besides glycolysis. The main function of this enzyme is to provide reducing power (NADPH) and pentose phosphates for fatty acid and nucleic acid synthesis.</text>
</comment>
<dbReference type="EMBL" id="DS017000">
    <property type="protein sequence ID" value="KMU87716.1"/>
    <property type="molecule type" value="Genomic_DNA"/>
</dbReference>
<comment type="similarity">
    <text evidence="2">Belongs to the glucose-6-phosphate dehydrogenase family.</text>
</comment>
<accession>A0A0J8RT25</accession>
<dbReference type="GO" id="GO:0006006">
    <property type="term" value="P:glucose metabolic process"/>
    <property type="evidence" value="ECO:0007669"/>
    <property type="project" value="UniProtKB-KW"/>
</dbReference>
<dbReference type="VEuPathDB" id="FungiDB:CIHG_05483"/>
<evidence type="ECO:0000256" key="6">
    <source>
        <dbReference type="ARBA" id="ARBA00022857"/>
    </source>
</evidence>
<evidence type="ECO:0000259" key="11">
    <source>
        <dbReference type="Pfam" id="PF02781"/>
    </source>
</evidence>
<dbReference type="Gene3D" id="3.40.50.720">
    <property type="entry name" value="NAD(P)-binding Rossmann-like Domain"/>
    <property type="match status" value="2"/>
</dbReference>
<dbReference type="GO" id="GO:0009051">
    <property type="term" value="P:pentose-phosphate shunt, oxidative branch"/>
    <property type="evidence" value="ECO:0007669"/>
    <property type="project" value="TreeGrafter"/>
</dbReference>
<proteinExistence type="inferred from homology"/>